<dbReference type="PANTHER" id="PTHR34075">
    <property type="entry name" value="BLR3430 PROTEIN"/>
    <property type="match status" value="1"/>
</dbReference>
<evidence type="ECO:0000259" key="1">
    <source>
        <dbReference type="Pfam" id="PF01796"/>
    </source>
</evidence>
<proteinExistence type="predicted"/>
<dbReference type="Pfam" id="PF12172">
    <property type="entry name" value="zf-ChsH2"/>
    <property type="match status" value="1"/>
</dbReference>
<accession>A1RSQ6</accession>
<dbReference type="STRING" id="384616.Pisl_0812"/>
<dbReference type="PANTHER" id="PTHR34075:SF5">
    <property type="entry name" value="BLR3430 PROTEIN"/>
    <property type="match status" value="1"/>
</dbReference>
<reference evidence="3" key="1">
    <citation type="submission" date="2006-12" db="EMBL/GenBank/DDBJ databases">
        <title>Complete sequence of Pyrobaculum islandicum DSM 4184.</title>
        <authorList>
            <person name="Copeland A."/>
            <person name="Lucas S."/>
            <person name="Lapidus A."/>
            <person name="Barry K."/>
            <person name="Detter J.C."/>
            <person name="Glavina del Rio T."/>
            <person name="Dalin E."/>
            <person name="Tice H."/>
            <person name="Pitluck S."/>
            <person name="Meincke L."/>
            <person name="Brettin T."/>
            <person name="Bruce D."/>
            <person name="Han C."/>
            <person name="Tapia R."/>
            <person name="Gilna P."/>
            <person name="Schmutz J."/>
            <person name="Larimer F."/>
            <person name="Land M."/>
            <person name="Hauser L."/>
            <person name="Kyrpides N."/>
            <person name="Mikhailova N."/>
            <person name="Cozen A.E."/>
            <person name="Fitz-Gibbon S.T."/>
            <person name="House C.H."/>
            <person name="Saltikov C."/>
            <person name="Lowe T."/>
            <person name="Richardson P."/>
        </authorList>
    </citation>
    <scope>NUCLEOTIDE SEQUENCE [LARGE SCALE GENOMIC DNA]</scope>
    <source>
        <strain evidence="3">DSM 4184</strain>
    </source>
</reference>
<dbReference type="GeneID" id="4618321"/>
<evidence type="ECO:0000313" key="3">
    <source>
        <dbReference type="EMBL" id="ABL87988.1"/>
    </source>
</evidence>
<organism evidence="3 4">
    <name type="scientific">Pyrobaculum islandicum (strain DSM 4184 / JCM 9189 / GEO3)</name>
    <dbReference type="NCBI Taxonomy" id="384616"/>
    <lineage>
        <taxon>Archaea</taxon>
        <taxon>Thermoproteota</taxon>
        <taxon>Thermoprotei</taxon>
        <taxon>Thermoproteales</taxon>
        <taxon>Thermoproteaceae</taxon>
        <taxon>Pyrobaculum</taxon>
    </lineage>
</organism>
<evidence type="ECO:0008006" key="5">
    <source>
        <dbReference type="Google" id="ProtNLM"/>
    </source>
</evidence>
<dbReference type="SUPFAM" id="SSF50249">
    <property type="entry name" value="Nucleic acid-binding proteins"/>
    <property type="match status" value="1"/>
</dbReference>
<dbReference type="AlphaFoldDB" id="A1RSQ6"/>
<dbReference type="OrthoDB" id="9573at2157"/>
<dbReference type="InterPro" id="IPR022002">
    <property type="entry name" value="ChsH2_Znr"/>
</dbReference>
<gene>
    <name evidence="3" type="ordered locus">Pisl_0812</name>
</gene>
<dbReference type="eggNOG" id="arCOG01285">
    <property type="taxonomic scope" value="Archaea"/>
</dbReference>
<dbReference type="KEGG" id="pis:Pisl_0812"/>
<evidence type="ECO:0000313" key="4">
    <source>
        <dbReference type="Proteomes" id="UP000002595"/>
    </source>
</evidence>
<feature type="domain" description="ChsH2 rubredoxin-like zinc ribbon" evidence="2">
    <location>
        <begin position="17"/>
        <end position="46"/>
    </location>
</feature>
<feature type="domain" description="ChsH2 C-terminal OB-fold" evidence="1">
    <location>
        <begin position="49"/>
        <end position="111"/>
    </location>
</feature>
<name>A1RSQ6_PYRIL</name>
<keyword evidence="4" id="KW-1185">Reference proteome</keyword>
<dbReference type="InterPro" id="IPR002878">
    <property type="entry name" value="ChsH2_C"/>
</dbReference>
<protein>
    <recommendedName>
        <fullName evidence="5">DUF35 domain-containing protein</fullName>
    </recommendedName>
</protein>
<sequence length="134" mass="15307">MKHESVPIYWRNIPHYYRLVAKRCKKCGAVYFPPVIKCRCGSKELEDFELPHEGKLVEFTVLYQVGTDFLKQKPLVIGLVELSNGVKVVGQIVDVQPEKLTQGAKVEAVFRRVMVDGKYGLVMYGYKFRPVDGV</sequence>
<dbReference type="RefSeq" id="WP_011762564.1">
    <property type="nucleotide sequence ID" value="NC_008701.1"/>
</dbReference>
<dbReference type="InterPro" id="IPR012340">
    <property type="entry name" value="NA-bd_OB-fold"/>
</dbReference>
<dbReference type="Proteomes" id="UP000002595">
    <property type="component" value="Chromosome"/>
</dbReference>
<dbReference type="InterPro" id="IPR052513">
    <property type="entry name" value="Thioester_dehydratase-like"/>
</dbReference>
<dbReference type="HOGENOM" id="CLU_119412_2_2_2"/>
<dbReference type="Pfam" id="PF01796">
    <property type="entry name" value="OB_ChsH2_C"/>
    <property type="match status" value="1"/>
</dbReference>
<evidence type="ECO:0000259" key="2">
    <source>
        <dbReference type="Pfam" id="PF12172"/>
    </source>
</evidence>
<dbReference type="EMBL" id="CP000504">
    <property type="protein sequence ID" value="ABL87988.1"/>
    <property type="molecule type" value="Genomic_DNA"/>
</dbReference>
<dbReference type="Gene3D" id="6.10.30.10">
    <property type="match status" value="1"/>
</dbReference>